<evidence type="ECO:0008006" key="2">
    <source>
        <dbReference type="Google" id="ProtNLM"/>
    </source>
</evidence>
<dbReference type="Pfam" id="PF14127">
    <property type="entry name" value="DUF4294"/>
    <property type="match status" value="1"/>
</dbReference>
<proteinExistence type="predicted"/>
<dbReference type="EMBL" id="UINC01013320">
    <property type="protein sequence ID" value="SVA57645.1"/>
    <property type="molecule type" value="Genomic_DNA"/>
</dbReference>
<gene>
    <name evidence="1" type="ORF">METZ01_LOCUS110499</name>
</gene>
<organism evidence="1">
    <name type="scientific">marine metagenome</name>
    <dbReference type="NCBI Taxonomy" id="408172"/>
    <lineage>
        <taxon>unclassified sequences</taxon>
        <taxon>metagenomes</taxon>
        <taxon>ecological metagenomes</taxon>
    </lineage>
</organism>
<dbReference type="InterPro" id="IPR008969">
    <property type="entry name" value="CarboxyPept-like_regulatory"/>
</dbReference>
<dbReference type="InterPro" id="IPR025636">
    <property type="entry name" value="DUF4294"/>
</dbReference>
<evidence type="ECO:0000313" key="1">
    <source>
        <dbReference type="EMBL" id="SVA57645.1"/>
    </source>
</evidence>
<sequence>MSKISKLFILQFILTPLYTQKLKIQDFQTKEPLPGVNVFSSTYGTTTDTNGVCSLEKFSEKDEIVFSHIGYKMIQATKHNLSDNLYLTIASIPMDRVSVLSFKSTEEKKKFKKLERDVIKVYPYALLVGRLLGEYSDVLDSLESLSYFKRIGKKKKIFKSIEKQLISKYGNRVRKLTKKQGRILIRLIDRETNSTSYQIIKDFKNIFSAGFWQLTARIFRHNLKSKYNPDSGEDKLIEHIIVNLKL</sequence>
<reference evidence="1" key="1">
    <citation type="submission" date="2018-05" db="EMBL/GenBank/DDBJ databases">
        <authorList>
            <person name="Lanie J.A."/>
            <person name="Ng W.-L."/>
            <person name="Kazmierczak K.M."/>
            <person name="Andrzejewski T.M."/>
            <person name="Davidsen T.M."/>
            <person name="Wayne K.J."/>
            <person name="Tettelin H."/>
            <person name="Glass J.I."/>
            <person name="Rusch D."/>
            <person name="Podicherti R."/>
            <person name="Tsui H.-C.T."/>
            <person name="Winkler M.E."/>
        </authorList>
    </citation>
    <scope>NUCLEOTIDE SEQUENCE</scope>
</reference>
<dbReference type="SUPFAM" id="SSF49464">
    <property type="entry name" value="Carboxypeptidase regulatory domain-like"/>
    <property type="match status" value="1"/>
</dbReference>
<dbReference type="Pfam" id="PF13715">
    <property type="entry name" value="CarbopepD_reg_2"/>
    <property type="match status" value="1"/>
</dbReference>
<dbReference type="AlphaFoldDB" id="A0A381WYR3"/>
<protein>
    <recommendedName>
        <fullName evidence="2">DUF4294 domain-containing protein</fullName>
    </recommendedName>
</protein>
<accession>A0A381WYR3</accession>
<name>A0A381WYR3_9ZZZZ</name>